<evidence type="ECO:0000313" key="2">
    <source>
        <dbReference type="Proteomes" id="UP000245429"/>
    </source>
</evidence>
<keyword evidence="2" id="KW-1185">Reference proteome</keyword>
<gene>
    <name evidence="1" type="ORF">DI487_09840</name>
</gene>
<proteinExistence type="predicted"/>
<dbReference type="RefSeq" id="WP_109569485.1">
    <property type="nucleotide sequence ID" value="NZ_CP029463.1"/>
</dbReference>
<organism evidence="1 2">
    <name type="scientific">Flavobacterium sediminis</name>
    <dbReference type="NCBI Taxonomy" id="2201181"/>
    <lineage>
        <taxon>Bacteria</taxon>
        <taxon>Pseudomonadati</taxon>
        <taxon>Bacteroidota</taxon>
        <taxon>Flavobacteriia</taxon>
        <taxon>Flavobacteriales</taxon>
        <taxon>Flavobacteriaceae</taxon>
        <taxon>Flavobacterium</taxon>
    </lineage>
</organism>
<dbReference type="OrthoDB" id="1261979at2"/>
<reference evidence="1 2" key="1">
    <citation type="submission" date="2018-05" db="EMBL/GenBank/DDBJ databases">
        <title>Flavobacterium sp. MEBiC07310.</title>
        <authorList>
            <person name="Baek K."/>
        </authorList>
    </citation>
    <scope>NUCLEOTIDE SEQUENCE [LARGE SCALE GENOMIC DNA]</scope>
    <source>
        <strain evidence="1 2">MEBiC07310</strain>
    </source>
</reference>
<name>A0A2U8QVM1_9FLAO</name>
<sequence>METNQNFTALKGEDTKIIPSTAKPAIVPKQEVQSVITFTNKRPATPLPPLVQAYYTAAENTLQVSAVIFIAQENIEPSSITVGYDNPTGDQPAFYIYYYGPEVETDTFYGFQINFEIKLEKQPELIETFVCDKDPVTSRGTLTTVQP</sequence>
<evidence type="ECO:0000313" key="1">
    <source>
        <dbReference type="EMBL" id="AWM14119.1"/>
    </source>
</evidence>
<accession>A0A2U8QVM1</accession>
<dbReference type="KEGG" id="fse:DI487_09840"/>
<dbReference type="AlphaFoldDB" id="A0A2U8QVM1"/>
<dbReference type="EMBL" id="CP029463">
    <property type="protein sequence ID" value="AWM14119.1"/>
    <property type="molecule type" value="Genomic_DNA"/>
</dbReference>
<protein>
    <submittedName>
        <fullName evidence="1">Uncharacterized protein</fullName>
    </submittedName>
</protein>
<dbReference type="Proteomes" id="UP000245429">
    <property type="component" value="Chromosome"/>
</dbReference>